<sequence length="462" mass="51346">MTVSPSDTPTEQFKLFFSSQTPSDARSIENNTILITPSGDSFDDFRFKTRINVFVRRDSARLTAEFSGMIGFLQSSNEEVNGADLIRSAAPDKAVVPGDDFPKFFTLLPDLDAYRGLVADADVASAREILLKTCDLVALGEFSANSPIVRDAPNTAVFQYSLTRTAEAFFAYKNAGPILRGLGHEEIGRMSPTIAVSLGTARRRQYVRYSRYALTRSTPTRKAGGLISAIVSVARSNQAIKDRSRWQIFLNALEALGDPKSIWVWTNDGIIPLSSLNQGGEQEKLRRFASLNTRRDPVRFSDGNALRLSSGEISFLKFAAYVSLEIDNSSLLLFDEPETHLHPNFIARFVSILDSLLAQTGSAAIIATHSAYFLREVFREQISILRADADTRIEVQRPRLATFGADVGEISYFVFGEDEPSYLARELERNIQSSGMTWDEVLENYGNELSLEFLNELRAKIG</sequence>
<dbReference type="PANTHER" id="PTHR43581:SF2">
    <property type="entry name" value="EXCINUCLEASE ATPASE SUBUNIT"/>
    <property type="match status" value="1"/>
</dbReference>
<comment type="caution">
    <text evidence="2">The sequence shown here is derived from an EMBL/GenBank/DDBJ whole genome shotgun (WGS) entry which is preliminary data.</text>
</comment>
<dbReference type="AlphaFoldDB" id="A0A7W9CXV8"/>
<name>A0A7W9CXV8_9HYPH</name>
<dbReference type="Pfam" id="PF13304">
    <property type="entry name" value="AAA_21"/>
    <property type="match status" value="1"/>
</dbReference>
<dbReference type="RefSeq" id="WP_183919308.1">
    <property type="nucleotide sequence ID" value="NZ_JACHBB010000014.1"/>
</dbReference>
<gene>
    <name evidence="2" type="ORF">GGI59_005610</name>
</gene>
<accession>A0A7W9CXV8</accession>
<protein>
    <recommendedName>
        <fullName evidence="1">ATPase AAA-type core domain-containing protein</fullName>
    </recommendedName>
</protein>
<dbReference type="EMBL" id="JACHBC010000015">
    <property type="protein sequence ID" value="MBB5563908.1"/>
    <property type="molecule type" value="Genomic_DNA"/>
</dbReference>
<evidence type="ECO:0000313" key="2">
    <source>
        <dbReference type="EMBL" id="MBB5563908.1"/>
    </source>
</evidence>
<evidence type="ECO:0000313" key="3">
    <source>
        <dbReference type="Proteomes" id="UP000528824"/>
    </source>
</evidence>
<dbReference type="GO" id="GO:0016887">
    <property type="term" value="F:ATP hydrolysis activity"/>
    <property type="evidence" value="ECO:0007669"/>
    <property type="project" value="InterPro"/>
</dbReference>
<organism evidence="2 3">
    <name type="scientific">Rhizobium lentis</name>
    <dbReference type="NCBI Taxonomy" id="1138194"/>
    <lineage>
        <taxon>Bacteria</taxon>
        <taxon>Pseudomonadati</taxon>
        <taxon>Pseudomonadota</taxon>
        <taxon>Alphaproteobacteria</taxon>
        <taxon>Hyphomicrobiales</taxon>
        <taxon>Rhizobiaceae</taxon>
        <taxon>Rhizobium/Agrobacterium group</taxon>
        <taxon>Rhizobium</taxon>
    </lineage>
</organism>
<dbReference type="GO" id="GO:0005524">
    <property type="term" value="F:ATP binding"/>
    <property type="evidence" value="ECO:0007669"/>
    <property type="project" value="InterPro"/>
</dbReference>
<dbReference type="PANTHER" id="PTHR43581">
    <property type="entry name" value="ATP/GTP PHOSPHATASE"/>
    <property type="match status" value="1"/>
</dbReference>
<reference evidence="2 3" key="1">
    <citation type="submission" date="2020-08" db="EMBL/GenBank/DDBJ databases">
        <title>Genomic Encyclopedia of Type Strains, Phase IV (KMG-V): Genome sequencing to study the core and pangenomes of soil and plant-associated prokaryotes.</title>
        <authorList>
            <person name="Whitman W."/>
        </authorList>
    </citation>
    <scope>NUCLEOTIDE SEQUENCE [LARGE SCALE GENOMIC DNA]</scope>
    <source>
        <strain evidence="2 3">SEMIA 4034</strain>
    </source>
</reference>
<evidence type="ECO:0000259" key="1">
    <source>
        <dbReference type="Pfam" id="PF13304"/>
    </source>
</evidence>
<dbReference type="InterPro" id="IPR027417">
    <property type="entry name" value="P-loop_NTPase"/>
</dbReference>
<dbReference type="Proteomes" id="UP000528824">
    <property type="component" value="Unassembled WGS sequence"/>
</dbReference>
<dbReference type="InterPro" id="IPR003959">
    <property type="entry name" value="ATPase_AAA_core"/>
</dbReference>
<dbReference type="InterPro" id="IPR051396">
    <property type="entry name" value="Bact_Antivir_Def_Nuclease"/>
</dbReference>
<feature type="domain" description="ATPase AAA-type core" evidence="1">
    <location>
        <begin position="306"/>
        <end position="374"/>
    </location>
</feature>
<dbReference type="Gene3D" id="3.40.50.300">
    <property type="entry name" value="P-loop containing nucleotide triphosphate hydrolases"/>
    <property type="match status" value="1"/>
</dbReference>
<dbReference type="SUPFAM" id="SSF52540">
    <property type="entry name" value="P-loop containing nucleoside triphosphate hydrolases"/>
    <property type="match status" value="1"/>
</dbReference>
<keyword evidence="3" id="KW-1185">Reference proteome</keyword>
<proteinExistence type="predicted"/>